<evidence type="ECO:0000256" key="4">
    <source>
        <dbReference type="ARBA" id="ARBA00022679"/>
    </source>
</evidence>
<reference evidence="15 16" key="1">
    <citation type="submission" date="2019-09" db="EMBL/GenBank/DDBJ databases">
        <title>Genomes of family Cryomorphaceae.</title>
        <authorList>
            <person name="Bowman J.P."/>
        </authorList>
    </citation>
    <scope>NUCLEOTIDE SEQUENCE [LARGE SCALE GENOMIC DNA]</scope>
    <source>
        <strain evidence="15 16">LMG 25704</strain>
    </source>
</reference>
<evidence type="ECO:0000256" key="13">
    <source>
        <dbReference type="NCBIfam" id="TIGR04265"/>
    </source>
</evidence>
<feature type="active site" evidence="12">
    <location>
        <position position="227"/>
    </location>
</feature>
<comment type="similarity">
    <text evidence="12">Belongs to the phospholipase D family. Cardiolipin synthase subfamily.</text>
</comment>
<evidence type="ECO:0000256" key="6">
    <source>
        <dbReference type="ARBA" id="ARBA00022737"/>
    </source>
</evidence>
<keyword evidence="11 12" id="KW-1208">Phospholipid metabolism</keyword>
<evidence type="ECO:0000256" key="9">
    <source>
        <dbReference type="ARBA" id="ARBA00023136"/>
    </source>
</evidence>
<sequence length="479" mass="55596">MWYDILLIAYYVLVTVIAIGILMENRNPMKTAGWVLVIYLVPVGGLVFYLMFGQNHRKRKLFSRKGVRDNIWVREWEDKLMKSIREVEDVASNFLEEKLKVVKVLYNSDKSIITFRNKPTLLRNGEEAFPEMLKCITEATHHIHVEYYIVEDDEVGRKFRDALIDKAKRGVEVRFIYDDVGSSGLKKRFLKPMQEAGIEVRPFMPVLFPILTSRANYRDHRKILIIDGKVGFLGGINLSFRYTNDIERGRHWRDTHLKIEGDAVKSLQMNFFLMWKFVTEHDPEINPHYFPETDVEDVSLMQIAASGPDSDWSNIMGAFFAAINSAREEVLITTPYLIPNDEILLAIQTAALSGVKVKIILPAKSDNRVVQAAVLSYVKQLLSAGVEVYLYEKGFIHAKTMVVDDRLCTVGTSNMDYRSFDINFEINAMMYDPEVTEQLRNDFYTDLKECRQITLERWERRVWRRRISESLARLVAPLL</sequence>
<keyword evidence="2 12" id="KW-1003">Cell membrane</keyword>
<evidence type="ECO:0000256" key="10">
    <source>
        <dbReference type="ARBA" id="ARBA00023209"/>
    </source>
</evidence>
<dbReference type="CDD" id="cd09110">
    <property type="entry name" value="PLDc_CLS_1"/>
    <property type="match status" value="1"/>
</dbReference>
<evidence type="ECO:0000256" key="12">
    <source>
        <dbReference type="HAMAP-Rule" id="MF_01916"/>
    </source>
</evidence>
<proteinExistence type="inferred from homology"/>
<evidence type="ECO:0000256" key="1">
    <source>
        <dbReference type="ARBA" id="ARBA00004651"/>
    </source>
</evidence>
<feature type="active site" evidence="12">
    <location>
        <position position="222"/>
    </location>
</feature>
<keyword evidence="4 12" id="KW-0808">Transferase</keyword>
<feature type="active site" evidence="12">
    <location>
        <position position="404"/>
    </location>
</feature>
<dbReference type="NCBIfam" id="TIGR04265">
    <property type="entry name" value="bac_cardiolipin"/>
    <property type="match status" value="1"/>
</dbReference>
<dbReference type="OrthoDB" id="9762009at2"/>
<dbReference type="PROSITE" id="PS50035">
    <property type="entry name" value="PLD"/>
    <property type="match status" value="2"/>
</dbReference>
<dbReference type="EC" id="2.7.8.-" evidence="12 13"/>
<feature type="transmembrane region" description="Helical" evidence="12">
    <location>
        <begin position="34"/>
        <end position="52"/>
    </location>
</feature>
<keyword evidence="10 12" id="KW-0594">Phospholipid biosynthesis</keyword>
<feature type="active site" evidence="12">
    <location>
        <position position="220"/>
    </location>
</feature>
<dbReference type="InterPro" id="IPR001736">
    <property type="entry name" value="PLipase_D/transphosphatidylase"/>
</dbReference>
<feature type="active site" evidence="12">
    <location>
        <position position="397"/>
    </location>
</feature>
<keyword evidence="7 12" id="KW-1133">Transmembrane helix</keyword>
<dbReference type="EMBL" id="WBVO01000002">
    <property type="protein sequence ID" value="KAB2813859.1"/>
    <property type="molecule type" value="Genomic_DNA"/>
</dbReference>
<gene>
    <name evidence="15" type="primary">cls</name>
    <name evidence="15" type="ORF">F8C67_04020</name>
</gene>
<comment type="subcellular location">
    <subcellularLocation>
        <location evidence="1 12">Cell membrane</location>
        <topology evidence="1 12">Multi-pass membrane protein</topology>
    </subcellularLocation>
</comment>
<keyword evidence="8 12" id="KW-0443">Lipid metabolism</keyword>
<dbReference type="PANTHER" id="PTHR21248">
    <property type="entry name" value="CARDIOLIPIN SYNTHASE"/>
    <property type="match status" value="1"/>
</dbReference>
<dbReference type="GO" id="GO:0005886">
    <property type="term" value="C:plasma membrane"/>
    <property type="evidence" value="ECO:0007669"/>
    <property type="project" value="UniProtKB-SubCell"/>
</dbReference>
<dbReference type="SUPFAM" id="SSF56024">
    <property type="entry name" value="Phospholipase D/nuclease"/>
    <property type="match status" value="2"/>
</dbReference>
<dbReference type="GO" id="GO:0008808">
    <property type="term" value="F:cardiolipin synthase activity"/>
    <property type="evidence" value="ECO:0007669"/>
    <property type="project" value="UniProtKB-UniRule"/>
</dbReference>
<keyword evidence="5 12" id="KW-0812">Transmembrane</keyword>
<keyword evidence="3 12" id="KW-0444">Lipid biosynthesis</keyword>
<comment type="caution">
    <text evidence="15">The sequence shown here is derived from an EMBL/GenBank/DDBJ whole genome shotgun (WGS) entry which is preliminary data.</text>
</comment>
<dbReference type="Pfam" id="PF13396">
    <property type="entry name" value="PLDc_N"/>
    <property type="match status" value="1"/>
</dbReference>
<evidence type="ECO:0000259" key="14">
    <source>
        <dbReference type="PROSITE" id="PS50035"/>
    </source>
</evidence>
<evidence type="ECO:0000256" key="2">
    <source>
        <dbReference type="ARBA" id="ARBA00022475"/>
    </source>
</evidence>
<feature type="domain" description="PLD phosphodiesterase" evidence="14">
    <location>
        <begin position="215"/>
        <end position="242"/>
    </location>
</feature>
<dbReference type="PANTHER" id="PTHR21248:SF22">
    <property type="entry name" value="PHOSPHOLIPASE D"/>
    <property type="match status" value="1"/>
</dbReference>
<accession>A0A6N6RKT2</accession>
<comment type="catalytic activity">
    <reaction evidence="12">
        <text>2 a 1,2-diacyl-sn-glycero-3-phospho-(1'-sn-glycerol) = a cardiolipin + glycerol</text>
        <dbReference type="Rhea" id="RHEA:31451"/>
        <dbReference type="ChEBI" id="CHEBI:17754"/>
        <dbReference type="ChEBI" id="CHEBI:62237"/>
        <dbReference type="ChEBI" id="CHEBI:64716"/>
    </reaction>
</comment>
<dbReference type="Pfam" id="PF13091">
    <property type="entry name" value="PLDc_2"/>
    <property type="match status" value="2"/>
</dbReference>
<dbReference type="AlphaFoldDB" id="A0A6N6RKT2"/>
<comment type="function">
    <text evidence="12">Catalyzes the reversible phosphatidyl group transfer from one phosphatidylglycerol molecule to another to form cardiolipin (CL) (diphosphatidylglycerol) and glycerol.</text>
</comment>
<dbReference type="RefSeq" id="WP_151666527.1">
    <property type="nucleotide sequence ID" value="NZ_WBVO01000002.1"/>
</dbReference>
<evidence type="ECO:0000256" key="7">
    <source>
        <dbReference type="ARBA" id="ARBA00022989"/>
    </source>
</evidence>
<dbReference type="InterPro" id="IPR027379">
    <property type="entry name" value="CLS_N"/>
</dbReference>
<dbReference type="SMART" id="SM00155">
    <property type="entry name" value="PLDc"/>
    <property type="match status" value="2"/>
</dbReference>
<feature type="domain" description="PLD phosphodiesterase" evidence="14">
    <location>
        <begin position="392"/>
        <end position="419"/>
    </location>
</feature>
<organism evidence="15 16">
    <name type="scientific">Phaeocystidibacter luteus</name>
    <dbReference type="NCBI Taxonomy" id="911197"/>
    <lineage>
        <taxon>Bacteria</taxon>
        <taxon>Pseudomonadati</taxon>
        <taxon>Bacteroidota</taxon>
        <taxon>Flavobacteriia</taxon>
        <taxon>Flavobacteriales</taxon>
        <taxon>Phaeocystidibacteraceae</taxon>
        <taxon>Phaeocystidibacter</taxon>
    </lineage>
</organism>
<evidence type="ECO:0000256" key="8">
    <source>
        <dbReference type="ARBA" id="ARBA00023098"/>
    </source>
</evidence>
<feature type="transmembrane region" description="Helical" evidence="12">
    <location>
        <begin position="6"/>
        <end position="22"/>
    </location>
</feature>
<dbReference type="InterPro" id="IPR030874">
    <property type="entry name" value="Cardiolipin_synth_Firmi"/>
</dbReference>
<evidence type="ECO:0000313" key="16">
    <source>
        <dbReference type="Proteomes" id="UP000468650"/>
    </source>
</evidence>
<dbReference type="InterPro" id="IPR025202">
    <property type="entry name" value="PLD-like_dom"/>
</dbReference>
<dbReference type="Gene3D" id="3.30.870.10">
    <property type="entry name" value="Endonuclease Chain A"/>
    <property type="match status" value="2"/>
</dbReference>
<dbReference type="GO" id="GO:0032049">
    <property type="term" value="P:cardiolipin biosynthetic process"/>
    <property type="evidence" value="ECO:0007669"/>
    <property type="project" value="UniProtKB-UniRule"/>
</dbReference>
<keyword evidence="9 12" id="KW-0472">Membrane</keyword>
<evidence type="ECO:0000256" key="5">
    <source>
        <dbReference type="ARBA" id="ARBA00022692"/>
    </source>
</evidence>
<keyword evidence="6" id="KW-0677">Repeat</keyword>
<dbReference type="Proteomes" id="UP000468650">
    <property type="component" value="Unassembled WGS sequence"/>
</dbReference>
<dbReference type="InterPro" id="IPR022924">
    <property type="entry name" value="Cardiolipin_synthase"/>
</dbReference>
<name>A0A6N6RKT2_9FLAO</name>
<protein>
    <recommendedName>
        <fullName evidence="12 13">Cardiolipin synthase</fullName>
        <shortName evidence="12">CL synthase</shortName>
        <ecNumber evidence="12 13">2.7.8.-</ecNumber>
    </recommendedName>
</protein>
<evidence type="ECO:0000313" key="15">
    <source>
        <dbReference type="EMBL" id="KAB2813859.1"/>
    </source>
</evidence>
<dbReference type="CDD" id="cd09112">
    <property type="entry name" value="PLDc_CLS_2"/>
    <property type="match status" value="1"/>
</dbReference>
<feature type="active site" evidence="12">
    <location>
        <position position="399"/>
    </location>
</feature>
<dbReference type="HAMAP" id="MF_01916">
    <property type="entry name" value="Cardiolipin_synth_Cls"/>
    <property type="match status" value="1"/>
</dbReference>
<evidence type="ECO:0000256" key="3">
    <source>
        <dbReference type="ARBA" id="ARBA00022516"/>
    </source>
</evidence>
<keyword evidence="16" id="KW-1185">Reference proteome</keyword>
<evidence type="ECO:0000256" key="11">
    <source>
        <dbReference type="ARBA" id="ARBA00023264"/>
    </source>
</evidence>